<accession>A0ABQ9PF12</accession>
<organism evidence="1 2">
    <name type="scientific">Colletotrichum limetticola</name>
    <dbReference type="NCBI Taxonomy" id="1209924"/>
    <lineage>
        <taxon>Eukaryota</taxon>
        <taxon>Fungi</taxon>
        <taxon>Dikarya</taxon>
        <taxon>Ascomycota</taxon>
        <taxon>Pezizomycotina</taxon>
        <taxon>Sordariomycetes</taxon>
        <taxon>Hypocreomycetidae</taxon>
        <taxon>Glomerellales</taxon>
        <taxon>Glomerellaceae</taxon>
        <taxon>Colletotrichum</taxon>
        <taxon>Colletotrichum acutatum species complex</taxon>
    </lineage>
</organism>
<keyword evidence="2" id="KW-1185">Reference proteome</keyword>
<dbReference type="Proteomes" id="UP001169217">
    <property type="component" value="Unassembled WGS sequence"/>
</dbReference>
<reference evidence="1" key="1">
    <citation type="submission" date="2023-04" db="EMBL/GenBank/DDBJ databases">
        <title>Colletotrichum limetticola genome sequence.</title>
        <authorList>
            <person name="Baroncelli R."/>
        </authorList>
    </citation>
    <scope>NUCLEOTIDE SEQUENCE</scope>
    <source>
        <strain evidence="1">KLA-Anderson</strain>
    </source>
</reference>
<sequence length="184" mass="20188">MNNNETRRRDFEEYPSTFNFKSCLVRIGRGLPWLDERRGRLCAAQSSLDFSSPHVILGISFLSCHQQCSQAQTIYNAHPACVAAATNAAAAVSAAATGLFLLAPPPPCFANQSLSSKEAADRLQTHGLGVDVRNNDPWMGVARIRMRTVYRGQKIKGGSKGMNAQRGRERCVPRLECSIISPPR</sequence>
<comment type="caution">
    <text evidence="1">The sequence shown here is derived from an EMBL/GenBank/DDBJ whole genome shotgun (WGS) entry which is preliminary data.</text>
</comment>
<name>A0ABQ9PF12_9PEZI</name>
<evidence type="ECO:0000313" key="1">
    <source>
        <dbReference type="EMBL" id="KAK0370174.1"/>
    </source>
</evidence>
<proteinExistence type="predicted"/>
<evidence type="ECO:0000313" key="2">
    <source>
        <dbReference type="Proteomes" id="UP001169217"/>
    </source>
</evidence>
<dbReference type="EMBL" id="JARUPT010000566">
    <property type="protein sequence ID" value="KAK0370174.1"/>
    <property type="molecule type" value="Genomic_DNA"/>
</dbReference>
<protein>
    <submittedName>
        <fullName evidence="1">Uncharacterized protein</fullName>
    </submittedName>
</protein>
<gene>
    <name evidence="1" type="ORF">CLIM01_12473</name>
</gene>